<dbReference type="InterPro" id="IPR008928">
    <property type="entry name" value="6-hairpin_glycosidase_sf"/>
</dbReference>
<gene>
    <name evidence="3" type="ORF">FHS99_002332</name>
</gene>
<evidence type="ECO:0000313" key="3">
    <source>
        <dbReference type="EMBL" id="MBB5729836.1"/>
    </source>
</evidence>
<dbReference type="PANTHER" id="PTHR15108">
    <property type="entry name" value="N-ACYLGLUCOSAMINE-2-EPIMERASE"/>
    <property type="match status" value="1"/>
</dbReference>
<dbReference type="Proteomes" id="UP000546701">
    <property type="component" value="Unassembled WGS sequence"/>
</dbReference>
<dbReference type="SUPFAM" id="SSF48208">
    <property type="entry name" value="Six-hairpin glycosidases"/>
    <property type="match status" value="1"/>
</dbReference>
<dbReference type="AlphaFoldDB" id="A0A7W9BTP2"/>
<keyword evidence="2 3" id="KW-0413">Isomerase</keyword>
<reference evidence="3 4" key="1">
    <citation type="submission" date="2020-08" db="EMBL/GenBank/DDBJ databases">
        <title>Genomic Encyclopedia of Type Strains, Phase IV (KMG-IV): sequencing the most valuable type-strain genomes for metagenomic binning, comparative biology and taxonomic classification.</title>
        <authorList>
            <person name="Goeker M."/>
        </authorList>
    </citation>
    <scope>NUCLEOTIDE SEQUENCE [LARGE SCALE GENOMIC DNA]</scope>
    <source>
        <strain evidence="3 4">DSM 103336</strain>
    </source>
</reference>
<dbReference type="InterPro" id="IPR010819">
    <property type="entry name" value="AGE/CE"/>
</dbReference>
<dbReference type="EMBL" id="JACIJR010000005">
    <property type="protein sequence ID" value="MBB5729836.1"/>
    <property type="molecule type" value="Genomic_DNA"/>
</dbReference>
<dbReference type="Gene3D" id="1.50.10.10">
    <property type="match status" value="1"/>
</dbReference>
<evidence type="ECO:0000313" key="4">
    <source>
        <dbReference type="Proteomes" id="UP000546701"/>
    </source>
</evidence>
<sequence>MTLYSDAFADLRGWLFDAALPFAVDVGVDPVHGGFFERFTPTGEPIGDPRRARVAGRQVYVFATAERLGWGNRARPMMRHALTFLDRHLVDPDGIVVPTVAPDGTIVKAGFDLYDQAFVLFGLAAAAAVGEDPDGLRQRARTLRDRMVAGWSHPDTGFEEAMPRTLPLKANPHMHMFEAALAWAAIDPDGGWDTLADTLAELALARFINPANGSLREYYDGEWRFIDTAEMDVVEPGHQFEWAWLLIRWGTLRDRADAIAAARRLVDLAEAHGVSAEQALAVNELTPDLQVRDPRLRLWPQTERIKAHVALAGIARDAAERDRAEASAAAATSGLLRFFDHPVRGSWWEHLDVDGRPMVEPARLSSLYHIVCAAAVLAGHD</sequence>
<comment type="caution">
    <text evidence="3">The sequence shown here is derived from an EMBL/GenBank/DDBJ whole genome shotgun (WGS) entry which is preliminary data.</text>
</comment>
<keyword evidence="4" id="KW-1185">Reference proteome</keyword>
<dbReference type="InterPro" id="IPR012341">
    <property type="entry name" value="6hp_glycosidase-like_sf"/>
</dbReference>
<proteinExistence type="inferred from homology"/>
<dbReference type="Pfam" id="PF07221">
    <property type="entry name" value="GlcNAc_2-epim"/>
    <property type="match status" value="1"/>
</dbReference>
<dbReference type="RefSeq" id="WP_157176011.1">
    <property type="nucleotide sequence ID" value="NZ_BMJP01000003.1"/>
</dbReference>
<protein>
    <submittedName>
        <fullName evidence="3">Mannose-6-phosphate isomerase</fullName>
        <ecNumber evidence="3">5.3.1.8</ecNumber>
    </submittedName>
</protein>
<dbReference type="EC" id="5.3.1.8" evidence="3"/>
<dbReference type="GO" id="GO:0005975">
    <property type="term" value="P:carbohydrate metabolic process"/>
    <property type="evidence" value="ECO:0007669"/>
    <property type="project" value="InterPro"/>
</dbReference>
<evidence type="ECO:0000256" key="1">
    <source>
        <dbReference type="ARBA" id="ARBA00008558"/>
    </source>
</evidence>
<dbReference type="GO" id="GO:0004476">
    <property type="term" value="F:mannose-6-phosphate isomerase activity"/>
    <property type="evidence" value="ECO:0007669"/>
    <property type="project" value="UniProtKB-EC"/>
</dbReference>
<comment type="similarity">
    <text evidence="1">Belongs to the N-acylglucosamine 2-epimerase family.</text>
</comment>
<accession>A0A7W9BTP2</accession>
<evidence type="ECO:0000256" key="2">
    <source>
        <dbReference type="ARBA" id="ARBA00023235"/>
    </source>
</evidence>
<organism evidence="3 4">
    <name type="scientific">Sphingomonas prati</name>
    <dbReference type="NCBI Taxonomy" id="1843237"/>
    <lineage>
        <taxon>Bacteria</taxon>
        <taxon>Pseudomonadati</taxon>
        <taxon>Pseudomonadota</taxon>
        <taxon>Alphaproteobacteria</taxon>
        <taxon>Sphingomonadales</taxon>
        <taxon>Sphingomonadaceae</taxon>
        <taxon>Sphingomonas</taxon>
    </lineage>
</organism>
<dbReference type="OrthoDB" id="9806359at2"/>
<name>A0A7W9BTP2_9SPHN</name>